<sequence length="329" mass="35514">MMSFIASVMPKWRFEAAKTEIPSDWNVKFIDFTDNEEFIAACRGAECLLVPAAIQNVNATVLENISNIKLIQSAGAGYDGIDVKAANRLGIQVANVPGQNAHTVAEYTIGLIIALQRSLIIADRGTKGGYYTKVRQQLFQKGLTEIAGSSVGLIGMGSISVEAAKILVCLGASVSYYDHTRKPEAMEAKLGIHYKPLERLLSDSDVVSLHIPLTEETRGIIGHRELRLMKPNCLLINTARGEVVDQPALAEALEAGWIAGAAIDVMAPEPPAATHPLLQLSPLAQDRLLITPHIAGVTVSSFRMMLGKALENIQRVFAGKRPENIVNGL</sequence>
<dbReference type="EMBL" id="CP036259">
    <property type="protein sequence ID" value="QDR82643.1"/>
    <property type="molecule type" value="Genomic_DNA"/>
</dbReference>
<dbReference type="PROSITE" id="PS00670">
    <property type="entry name" value="D_2_HYDROXYACID_DH_2"/>
    <property type="match status" value="1"/>
</dbReference>
<dbReference type="CDD" id="cd12175">
    <property type="entry name" value="2-Hacid_dh_11"/>
    <property type="match status" value="1"/>
</dbReference>
<dbReference type="KEGG" id="sted:SPTER_40720"/>
<dbReference type="GO" id="GO:0047545">
    <property type="term" value="F:(S)-2-hydroxyglutarate dehydrogenase activity"/>
    <property type="evidence" value="ECO:0007669"/>
    <property type="project" value="UniProtKB-ARBA"/>
</dbReference>
<evidence type="ECO:0000256" key="1">
    <source>
        <dbReference type="ARBA" id="ARBA00005854"/>
    </source>
</evidence>
<dbReference type="FunFam" id="3.40.50.720:FF:000041">
    <property type="entry name" value="D-3-phosphoglycerate dehydrogenase"/>
    <property type="match status" value="1"/>
</dbReference>
<keyword evidence="2 4" id="KW-0560">Oxidoreductase</keyword>
<evidence type="ECO:0000313" key="8">
    <source>
        <dbReference type="Proteomes" id="UP000320776"/>
    </source>
</evidence>
<organism evidence="7 8">
    <name type="scientific">Sporomusa termitida</name>
    <dbReference type="NCBI Taxonomy" id="2377"/>
    <lineage>
        <taxon>Bacteria</taxon>
        <taxon>Bacillati</taxon>
        <taxon>Bacillota</taxon>
        <taxon>Negativicutes</taxon>
        <taxon>Selenomonadales</taxon>
        <taxon>Sporomusaceae</taxon>
        <taxon>Sporomusa</taxon>
    </lineage>
</organism>
<dbReference type="PROSITE" id="PS00671">
    <property type="entry name" value="D_2_HYDROXYACID_DH_3"/>
    <property type="match status" value="1"/>
</dbReference>
<dbReference type="SUPFAM" id="SSF51735">
    <property type="entry name" value="NAD(P)-binding Rossmann-fold domains"/>
    <property type="match status" value="1"/>
</dbReference>
<keyword evidence="8" id="KW-1185">Reference proteome</keyword>
<dbReference type="InterPro" id="IPR036291">
    <property type="entry name" value="NAD(P)-bd_dom_sf"/>
</dbReference>
<feature type="domain" description="D-isomer specific 2-hydroxyacid dehydrogenase catalytic" evidence="5">
    <location>
        <begin position="25"/>
        <end position="327"/>
    </location>
</feature>
<proteinExistence type="inferred from homology"/>
<dbReference type="PANTHER" id="PTHR43761:SF1">
    <property type="entry name" value="D-ISOMER SPECIFIC 2-HYDROXYACID DEHYDROGENASE CATALYTIC DOMAIN-CONTAINING PROTEIN-RELATED"/>
    <property type="match status" value="1"/>
</dbReference>
<dbReference type="PANTHER" id="PTHR43761">
    <property type="entry name" value="D-ISOMER SPECIFIC 2-HYDROXYACID DEHYDROGENASE FAMILY PROTEIN (AFU_ORTHOLOGUE AFUA_1G13630)"/>
    <property type="match status" value="1"/>
</dbReference>
<dbReference type="Proteomes" id="UP000320776">
    <property type="component" value="Chromosome"/>
</dbReference>
<dbReference type="InterPro" id="IPR050418">
    <property type="entry name" value="D-iso_2-hydroxyacid_DH_PdxB"/>
</dbReference>
<dbReference type="InterPro" id="IPR006140">
    <property type="entry name" value="D-isomer_DH_NAD-bd"/>
</dbReference>
<dbReference type="OrthoDB" id="9805416at2"/>
<feature type="domain" description="D-isomer specific 2-hydroxyacid dehydrogenase NAD-binding" evidence="6">
    <location>
        <begin position="109"/>
        <end position="295"/>
    </location>
</feature>
<name>A0A517DZ66_9FIRM</name>
<comment type="similarity">
    <text evidence="1 4">Belongs to the D-isomer specific 2-hydroxyacid dehydrogenase family.</text>
</comment>
<dbReference type="GO" id="GO:0004617">
    <property type="term" value="F:phosphoglycerate dehydrogenase activity"/>
    <property type="evidence" value="ECO:0007669"/>
    <property type="project" value="UniProtKB-ARBA"/>
</dbReference>
<dbReference type="AlphaFoldDB" id="A0A517DZ66"/>
<dbReference type="EC" id="1.-.-.-" evidence="7"/>
<keyword evidence="3" id="KW-0520">NAD</keyword>
<gene>
    <name evidence="7" type="ORF">SPTER_40720</name>
</gene>
<dbReference type="Gene3D" id="3.40.50.720">
    <property type="entry name" value="NAD(P)-binding Rossmann-like Domain"/>
    <property type="match status" value="2"/>
</dbReference>
<evidence type="ECO:0000259" key="5">
    <source>
        <dbReference type="Pfam" id="PF00389"/>
    </source>
</evidence>
<reference evidence="7 8" key="1">
    <citation type="submission" date="2019-02" db="EMBL/GenBank/DDBJ databases">
        <title>Closed genome of Sporomusa termitida DSM 4440.</title>
        <authorList>
            <person name="Poehlein A."/>
            <person name="Daniel R."/>
        </authorList>
    </citation>
    <scope>NUCLEOTIDE SEQUENCE [LARGE SCALE GENOMIC DNA]</scope>
    <source>
        <strain evidence="7 8">DSM 4440</strain>
    </source>
</reference>
<evidence type="ECO:0000313" key="7">
    <source>
        <dbReference type="EMBL" id="QDR82643.1"/>
    </source>
</evidence>
<dbReference type="Pfam" id="PF02826">
    <property type="entry name" value="2-Hacid_dh_C"/>
    <property type="match status" value="1"/>
</dbReference>
<dbReference type="InterPro" id="IPR029753">
    <property type="entry name" value="D-isomer_DH_CS"/>
</dbReference>
<dbReference type="GO" id="GO:0006564">
    <property type="term" value="P:L-serine biosynthetic process"/>
    <property type="evidence" value="ECO:0007669"/>
    <property type="project" value="UniProtKB-ARBA"/>
</dbReference>
<evidence type="ECO:0000259" key="6">
    <source>
        <dbReference type="Pfam" id="PF02826"/>
    </source>
</evidence>
<evidence type="ECO:0000256" key="3">
    <source>
        <dbReference type="ARBA" id="ARBA00023027"/>
    </source>
</evidence>
<dbReference type="InterPro" id="IPR006139">
    <property type="entry name" value="D-isomer_2_OHA_DH_cat_dom"/>
</dbReference>
<dbReference type="GO" id="GO:0051287">
    <property type="term" value="F:NAD binding"/>
    <property type="evidence" value="ECO:0007669"/>
    <property type="project" value="InterPro"/>
</dbReference>
<dbReference type="SUPFAM" id="SSF52283">
    <property type="entry name" value="Formate/glycerate dehydrogenase catalytic domain-like"/>
    <property type="match status" value="1"/>
</dbReference>
<evidence type="ECO:0000256" key="2">
    <source>
        <dbReference type="ARBA" id="ARBA00023002"/>
    </source>
</evidence>
<accession>A0A517DZ66</accession>
<protein>
    <submittedName>
        <fullName evidence="7">2-hydroxyacid dehydrogenase</fullName>
        <ecNumber evidence="7">1.-.-.-</ecNumber>
    </submittedName>
</protein>
<dbReference type="Pfam" id="PF00389">
    <property type="entry name" value="2-Hacid_dh"/>
    <property type="match status" value="1"/>
</dbReference>
<evidence type="ECO:0000256" key="4">
    <source>
        <dbReference type="RuleBase" id="RU003719"/>
    </source>
</evidence>